<protein>
    <submittedName>
        <fullName evidence="2">Uncharacterized protein</fullName>
    </submittedName>
</protein>
<name>A7F843_SCLS1</name>
<keyword evidence="3" id="KW-1185">Reference proteome</keyword>
<reference evidence="3" key="1">
    <citation type="journal article" date="2011" name="PLoS Genet.">
        <title>Genomic analysis of the necrotrophic fungal pathogens Sclerotinia sclerotiorum and Botrytis cinerea.</title>
        <authorList>
            <person name="Amselem J."/>
            <person name="Cuomo C.A."/>
            <person name="van Kan J.A."/>
            <person name="Viaud M."/>
            <person name="Benito E.P."/>
            <person name="Couloux A."/>
            <person name="Coutinho P.M."/>
            <person name="de Vries R.P."/>
            <person name="Dyer P.S."/>
            <person name="Fillinger S."/>
            <person name="Fournier E."/>
            <person name="Gout L."/>
            <person name="Hahn M."/>
            <person name="Kohn L."/>
            <person name="Lapalu N."/>
            <person name="Plummer K.M."/>
            <person name="Pradier J.M."/>
            <person name="Quevillon E."/>
            <person name="Sharon A."/>
            <person name="Simon A."/>
            <person name="ten Have A."/>
            <person name="Tudzynski B."/>
            <person name="Tudzynski P."/>
            <person name="Wincker P."/>
            <person name="Andrew M."/>
            <person name="Anthouard V."/>
            <person name="Beever R.E."/>
            <person name="Beffa R."/>
            <person name="Benoit I."/>
            <person name="Bouzid O."/>
            <person name="Brault B."/>
            <person name="Chen Z."/>
            <person name="Choquer M."/>
            <person name="Collemare J."/>
            <person name="Cotton P."/>
            <person name="Danchin E.G."/>
            <person name="Da Silva C."/>
            <person name="Gautier A."/>
            <person name="Giraud C."/>
            <person name="Giraud T."/>
            <person name="Gonzalez C."/>
            <person name="Grossetete S."/>
            <person name="Guldener U."/>
            <person name="Henrissat B."/>
            <person name="Howlett B.J."/>
            <person name="Kodira C."/>
            <person name="Kretschmer M."/>
            <person name="Lappartient A."/>
            <person name="Leroch M."/>
            <person name="Levis C."/>
            <person name="Mauceli E."/>
            <person name="Neuveglise C."/>
            <person name="Oeser B."/>
            <person name="Pearson M."/>
            <person name="Poulain J."/>
            <person name="Poussereau N."/>
            <person name="Quesneville H."/>
            <person name="Rascle C."/>
            <person name="Schumacher J."/>
            <person name="Segurens B."/>
            <person name="Sexton A."/>
            <person name="Silva E."/>
            <person name="Sirven C."/>
            <person name="Soanes D.M."/>
            <person name="Talbot N.J."/>
            <person name="Templeton M."/>
            <person name="Yandava C."/>
            <person name="Yarden O."/>
            <person name="Zeng Q."/>
            <person name="Rollins J.A."/>
            <person name="Lebrun M.H."/>
            <person name="Dickman M."/>
        </authorList>
    </citation>
    <scope>NUCLEOTIDE SEQUENCE [LARGE SCALE GENOMIC DNA]</scope>
    <source>
        <strain evidence="3">ATCC 18683 / 1980 / Ss-1</strain>
    </source>
</reference>
<dbReference type="GeneID" id="5481306"/>
<gene>
    <name evidence="2" type="ORF">SS1G_13773</name>
</gene>
<dbReference type="RefSeq" id="XP_001585205.1">
    <property type="nucleotide sequence ID" value="XM_001585155.1"/>
</dbReference>
<accession>A7F843</accession>
<feature type="region of interest" description="Disordered" evidence="1">
    <location>
        <begin position="1"/>
        <end position="21"/>
    </location>
</feature>
<dbReference type="HOGENOM" id="CLU_2122567_0_0_1"/>
<dbReference type="AlphaFoldDB" id="A7F843"/>
<organism evidence="2 3">
    <name type="scientific">Sclerotinia sclerotiorum (strain ATCC 18683 / 1980 / Ss-1)</name>
    <name type="common">White mold</name>
    <name type="synonym">Whetzelinia sclerotiorum</name>
    <dbReference type="NCBI Taxonomy" id="665079"/>
    <lineage>
        <taxon>Eukaryota</taxon>
        <taxon>Fungi</taxon>
        <taxon>Dikarya</taxon>
        <taxon>Ascomycota</taxon>
        <taxon>Pezizomycotina</taxon>
        <taxon>Leotiomycetes</taxon>
        <taxon>Helotiales</taxon>
        <taxon>Sclerotiniaceae</taxon>
        <taxon>Sclerotinia</taxon>
    </lineage>
</organism>
<dbReference type="Proteomes" id="UP000001312">
    <property type="component" value="Unassembled WGS sequence"/>
</dbReference>
<dbReference type="KEGG" id="ssl:SS1G_13773"/>
<evidence type="ECO:0000256" key="1">
    <source>
        <dbReference type="SAM" id="MobiDB-lite"/>
    </source>
</evidence>
<dbReference type="EMBL" id="CH476647">
    <property type="protein sequence ID" value="EDN98914.1"/>
    <property type="molecule type" value="Genomic_DNA"/>
</dbReference>
<evidence type="ECO:0000313" key="3">
    <source>
        <dbReference type="Proteomes" id="UP000001312"/>
    </source>
</evidence>
<dbReference type="InParanoid" id="A7F843"/>
<sequence>MPSLTPSGHAAGLDNKKSDQSALQIHIRKSRCEKVNPSKSLTQEIFLCTVRAAHKIGLFIYVSPLNIYGVLRESSDMSIPPSCNCNAAIEIIGRVPLSHSDPRRCSTAVPTCVV</sequence>
<proteinExistence type="predicted"/>
<evidence type="ECO:0000313" key="2">
    <source>
        <dbReference type="EMBL" id="EDN98914.1"/>
    </source>
</evidence>